<proteinExistence type="predicted"/>
<protein>
    <submittedName>
        <fullName evidence="1">Uncharacterized protein</fullName>
    </submittedName>
</protein>
<reference evidence="1" key="1">
    <citation type="submission" date="2014-09" db="EMBL/GenBank/DDBJ databases">
        <authorList>
            <person name="Magalhaes I.L.F."/>
            <person name="Oliveira U."/>
            <person name="Santos F.R."/>
            <person name="Vidigal T.H.D.A."/>
            <person name="Brescovit A.D."/>
            <person name="Santos A.J."/>
        </authorList>
    </citation>
    <scope>NUCLEOTIDE SEQUENCE</scope>
    <source>
        <tissue evidence="1">Shoot tissue taken approximately 20 cm above the soil surface</tissue>
    </source>
</reference>
<organism evidence="1">
    <name type="scientific">Arundo donax</name>
    <name type="common">Giant reed</name>
    <name type="synonym">Donax arundinaceus</name>
    <dbReference type="NCBI Taxonomy" id="35708"/>
    <lineage>
        <taxon>Eukaryota</taxon>
        <taxon>Viridiplantae</taxon>
        <taxon>Streptophyta</taxon>
        <taxon>Embryophyta</taxon>
        <taxon>Tracheophyta</taxon>
        <taxon>Spermatophyta</taxon>
        <taxon>Magnoliopsida</taxon>
        <taxon>Liliopsida</taxon>
        <taxon>Poales</taxon>
        <taxon>Poaceae</taxon>
        <taxon>PACMAD clade</taxon>
        <taxon>Arundinoideae</taxon>
        <taxon>Arundineae</taxon>
        <taxon>Arundo</taxon>
    </lineage>
</organism>
<name>A0A0A9F326_ARUDO</name>
<sequence length="35" mass="4132">MIQYRKLEPTCSSGAKYIINCEIRCNQLQLCQRRA</sequence>
<dbReference type="EMBL" id="GBRH01190451">
    <property type="protein sequence ID" value="JAE07445.1"/>
    <property type="molecule type" value="Transcribed_RNA"/>
</dbReference>
<accession>A0A0A9F326</accession>
<evidence type="ECO:0000313" key="1">
    <source>
        <dbReference type="EMBL" id="JAE07445.1"/>
    </source>
</evidence>
<reference evidence="1" key="2">
    <citation type="journal article" date="2015" name="Data Brief">
        <title>Shoot transcriptome of the giant reed, Arundo donax.</title>
        <authorList>
            <person name="Barrero R.A."/>
            <person name="Guerrero F.D."/>
            <person name="Moolhuijzen P."/>
            <person name="Goolsby J.A."/>
            <person name="Tidwell J."/>
            <person name="Bellgard S.E."/>
            <person name="Bellgard M.I."/>
        </authorList>
    </citation>
    <scope>NUCLEOTIDE SEQUENCE</scope>
    <source>
        <tissue evidence="1">Shoot tissue taken approximately 20 cm above the soil surface</tissue>
    </source>
</reference>
<dbReference type="AlphaFoldDB" id="A0A0A9F326"/>